<accession>A0A9P3URM1</accession>
<organism evidence="1 2">
    <name type="scientific">Lyophyllum shimeji</name>
    <name type="common">Hon-shimeji</name>
    <name type="synonym">Tricholoma shimeji</name>
    <dbReference type="NCBI Taxonomy" id="47721"/>
    <lineage>
        <taxon>Eukaryota</taxon>
        <taxon>Fungi</taxon>
        <taxon>Dikarya</taxon>
        <taxon>Basidiomycota</taxon>
        <taxon>Agaricomycotina</taxon>
        <taxon>Agaricomycetes</taxon>
        <taxon>Agaricomycetidae</taxon>
        <taxon>Agaricales</taxon>
        <taxon>Tricholomatineae</taxon>
        <taxon>Lyophyllaceae</taxon>
        <taxon>Lyophyllum</taxon>
    </lineage>
</organism>
<keyword evidence="2" id="KW-1185">Reference proteome</keyword>
<comment type="caution">
    <text evidence="1">The sequence shown here is derived from an EMBL/GenBank/DDBJ whole genome shotgun (WGS) entry which is preliminary data.</text>
</comment>
<dbReference type="Proteomes" id="UP001063166">
    <property type="component" value="Unassembled WGS sequence"/>
</dbReference>
<dbReference type="EMBL" id="BRPK01000011">
    <property type="protein sequence ID" value="GLB42372.1"/>
    <property type="molecule type" value="Genomic_DNA"/>
</dbReference>
<evidence type="ECO:0000313" key="2">
    <source>
        <dbReference type="Proteomes" id="UP001063166"/>
    </source>
</evidence>
<proteinExistence type="predicted"/>
<evidence type="ECO:0000313" key="1">
    <source>
        <dbReference type="EMBL" id="GLB42372.1"/>
    </source>
</evidence>
<name>A0A9P3URM1_LYOSH</name>
<dbReference type="AlphaFoldDB" id="A0A9P3URM1"/>
<reference evidence="1" key="1">
    <citation type="submission" date="2022-07" db="EMBL/GenBank/DDBJ databases">
        <title>The genome of Lyophyllum shimeji provides insight into the initial evolution of ectomycorrhizal fungal genome.</title>
        <authorList>
            <person name="Kobayashi Y."/>
            <person name="Shibata T."/>
            <person name="Hirakawa H."/>
            <person name="Shigenobu S."/>
            <person name="Nishiyama T."/>
            <person name="Yamada A."/>
            <person name="Hasebe M."/>
            <person name="Kawaguchi M."/>
        </authorList>
    </citation>
    <scope>NUCLEOTIDE SEQUENCE</scope>
    <source>
        <strain evidence="1">AT787</strain>
    </source>
</reference>
<sequence>MYRPVRRLLPNLSAFSPEFDLPMPNMRTSLLFVPALLSSTVTEISIVATDPTVPPELPTLLSSIARLCPNLRFLRKAYSQPPLSRVSQPGQGSDVL</sequence>
<gene>
    <name evidence="1" type="ORF">LshimejAT787_1103870</name>
</gene>
<protein>
    <submittedName>
        <fullName evidence="1">Uncharacterized protein</fullName>
    </submittedName>
</protein>